<reference evidence="6" key="1">
    <citation type="submission" date="2020-03" db="EMBL/GenBank/DDBJ databases">
        <title>Relaxed selection underlies rapid genomic changes in the transitions from sociality to social parasitism in ants.</title>
        <authorList>
            <person name="Bi X."/>
        </authorList>
    </citation>
    <scope>NUCLEOTIDE SEQUENCE</scope>
    <source>
        <strain evidence="6">BGI-DK2014a</strain>
        <tissue evidence="6">Whole body</tissue>
    </source>
</reference>
<sequence length="63" mass="7628">MEPNKVGLGRLLQPFKDAIKLFSKEVFIVYKSNYYVYYICPIILFMIMIINWLIYGYVTNIYY</sequence>
<keyword evidence="3 5" id="KW-1133">Transmembrane helix</keyword>
<gene>
    <name evidence="6" type="primary">Nd1_3</name>
    <name evidence="6" type="ORF">G6Z76_0006917</name>
</gene>
<name>A0A836FH58_9HYME</name>
<dbReference type="AlphaFoldDB" id="A0A836FH58"/>
<dbReference type="GO" id="GO:0016020">
    <property type="term" value="C:membrane"/>
    <property type="evidence" value="ECO:0007669"/>
    <property type="project" value="UniProtKB-SubCell"/>
</dbReference>
<feature type="non-terminal residue" evidence="6">
    <location>
        <position position="63"/>
    </location>
</feature>
<feature type="transmembrane region" description="Helical" evidence="5">
    <location>
        <begin position="35"/>
        <end position="58"/>
    </location>
</feature>
<evidence type="ECO:0000256" key="5">
    <source>
        <dbReference type="SAM" id="Phobius"/>
    </source>
</evidence>
<comment type="caution">
    <text evidence="6">The sequence shown here is derived from an EMBL/GenBank/DDBJ whole genome shotgun (WGS) entry which is preliminary data.</text>
</comment>
<evidence type="ECO:0000256" key="2">
    <source>
        <dbReference type="ARBA" id="ARBA00022692"/>
    </source>
</evidence>
<evidence type="ECO:0000256" key="1">
    <source>
        <dbReference type="ARBA" id="ARBA00004141"/>
    </source>
</evidence>
<keyword evidence="2 5" id="KW-0812">Transmembrane</keyword>
<comment type="subcellular location">
    <subcellularLocation>
        <location evidence="1">Membrane</location>
        <topology evidence="1">Multi-pass membrane protein</topology>
    </subcellularLocation>
</comment>
<evidence type="ECO:0000313" key="6">
    <source>
        <dbReference type="EMBL" id="KAG5333794.1"/>
    </source>
</evidence>
<dbReference type="EMBL" id="JAANIC010004671">
    <property type="protein sequence ID" value="KAG5333794.1"/>
    <property type="molecule type" value="Genomic_DNA"/>
</dbReference>
<feature type="non-terminal residue" evidence="6">
    <location>
        <position position="1"/>
    </location>
</feature>
<keyword evidence="4 5" id="KW-0472">Membrane</keyword>
<protein>
    <submittedName>
        <fullName evidence="6">NU1M oxidoreductase</fullName>
    </submittedName>
</protein>
<evidence type="ECO:0000256" key="4">
    <source>
        <dbReference type="ARBA" id="ARBA00023136"/>
    </source>
</evidence>
<dbReference type="InterPro" id="IPR001694">
    <property type="entry name" value="NADH_UbQ_OxRdtase_su1/FPO"/>
</dbReference>
<evidence type="ECO:0000256" key="3">
    <source>
        <dbReference type="ARBA" id="ARBA00022989"/>
    </source>
</evidence>
<accession>A0A836FH58</accession>
<dbReference type="Proteomes" id="UP000669903">
    <property type="component" value="Unassembled WGS sequence"/>
</dbReference>
<proteinExistence type="predicted"/>
<dbReference type="Pfam" id="PF00146">
    <property type="entry name" value="NADHdh"/>
    <property type="match status" value="1"/>
</dbReference>
<keyword evidence="7" id="KW-1185">Reference proteome</keyword>
<organism evidence="6 7">
    <name type="scientific">Acromyrmex charruanus</name>
    <dbReference type="NCBI Taxonomy" id="2715315"/>
    <lineage>
        <taxon>Eukaryota</taxon>
        <taxon>Metazoa</taxon>
        <taxon>Ecdysozoa</taxon>
        <taxon>Arthropoda</taxon>
        <taxon>Hexapoda</taxon>
        <taxon>Insecta</taxon>
        <taxon>Pterygota</taxon>
        <taxon>Neoptera</taxon>
        <taxon>Endopterygota</taxon>
        <taxon>Hymenoptera</taxon>
        <taxon>Apocrita</taxon>
        <taxon>Aculeata</taxon>
        <taxon>Formicoidea</taxon>
        <taxon>Formicidae</taxon>
        <taxon>Myrmicinae</taxon>
        <taxon>Acromyrmex</taxon>
    </lineage>
</organism>
<evidence type="ECO:0000313" key="7">
    <source>
        <dbReference type="Proteomes" id="UP000669903"/>
    </source>
</evidence>